<keyword evidence="1" id="KW-0472">Membrane</keyword>
<evidence type="ECO:0000259" key="2">
    <source>
        <dbReference type="PROSITE" id="PS50887"/>
    </source>
</evidence>
<dbReference type="PANTHER" id="PTHR45138">
    <property type="entry name" value="REGULATORY COMPONENTS OF SENSORY TRANSDUCTION SYSTEM"/>
    <property type="match status" value="1"/>
</dbReference>
<dbReference type="InterPro" id="IPR043128">
    <property type="entry name" value="Rev_trsase/Diguanyl_cyclase"/>
</dbReference>
<dbReference type="PANTHER" id="PTHR45138:SF6">
    <property type="entry name" value="DIGUANYLATE CYCLASE DGCN"/>
    <property type="match status" value="1"/>
</dbReference>
<sequence>MLLYFISVGIILIILHLYFVRKRHEQLNNIIKDAYKILDMLPFSIVIHDKENIHYNNLEFKKMIGKDINTSKEYIELFPESERKKIIETYEALKQGKEVPDRFRTINNKIYYLNTQKIDVFGKQLFLSIYKDMTEIIKKENELREFKEKTEILNDILKLSYSTDFDLKNDIGIIYNYLKKINMIDLFGVFKYEKENGYYEEFIYYNNVFYNGILKPTPDLALEYIRKNNMKELDVPIFNNEIKIGNRKYILNHEIFKNKIFYSRIFLYHSGDKNASAIFIFGKNKAISEEDKKLISLIMNQIYITFQYKRVIKNYNEEKEYFKSIANKDQLTGLYSRYFFNEWIIKHVEYLKRSQKNSVFVMIDVNEFKKINDTYGHLTGDKVLKYVAEKINDGIRKMDIAVRYGGDEFLIVFPETDINHIKKKMNKICEDIQNNEFDFEVGISYGISEFSGEDYLEALKKADKEMYIMKEAKDC</sequence>
<evidence type="ECO:0000313" key="4">
    <source>
        <dbReference type="Proteomes" id="UP000007161"/>
    </source>
</evidence>
<dbReference type="EMBL" id="CP003257">
    <property type="protein sequence ID" value="AEX85013.1"/>
    <property type="molecule type" value="Genomic_DNA"/>
</dbReference>
<dbReference type="InterPro" id="IPR000160">
    <property type="entry name" value="GGDEF_dom"/>
</dbReference>
<dbReference type="STRING" id="443254.Marpi_0572"/>
<proteinExistence type="predicted"/>
<dbReference type="AlphaFoldDB" id="H2J5M7"/>
<name>H2J5M7_MARPK</name>
<dbReference type="eggNOG" id="COG2199">
    <property type="taxonomic scope" value="Bacteria"/>
</dbReference>
<keyword evidence="1" id="KW-1133">Transmembrane helix</keyword>
<dbReference type="RefSeq" id="WP_014296085.1">
    <property type="nucleotide sequence ID" value="NC_016751.1"/>
</dbReference>
<dbReference type="InterPro" id="IPR050469">
    <property type="entry name" value="Diguanylate_Cyclase"/>
</dbReference>
<dbReference type="Gene3D" id="3.30.70.270">
    <property type="match status" value="1"/>
</dbReference>
<dbReference type="PROSITE" id="PS50887">
    <property type="entry name" value="GGDEF"/>
    <property type="match status" value="1"/>
</dbReference>
<accession>H2J5M7</accession>
<organism evidence="3 4">
    <name type="scientific">Marinitoga piezophila (strain DSM 14283 / JCM 11233 / KA3)</name>
    <dbReference type="NCBI Taxonomy" id="443254"/>
    <lineage>
        <taxon>Bacteria</taxon>
        <taxon>Thermotogati</taxon>
        <taxon>Thermotogota</taxon>
        <taxon>Thermotogae</taxon>
        <taxon>Petrotogales</taxon>
        <taxon>Petrotogaceae</taxon>
        <taxon>Marinitoga</taxon>
    </lineage>
</organism>
<gene>
    <name evidence="3" type="ordered locus">Marpi_0572</name>
</gene>
<dbReference type="NCBIfam" id="TIGR00254">
    <property type="entry name" value="GGDEF"/>
    <property type="match status" value="1"/>
</dbReference>
<dbReference type="Pfam" id="PF00990">
    <property type="entry name" value="GGDEF"/>
    <property type="match status" value="1"/>
</dbReference>
<dbReference type="SUPFAM" id="SSF55073">
    <property type="entry name" value="Nucleotide cyclase"/>
    <property type="match status" value="1"/>
</dbReference>
<evidence type="ECO:0000256" key="1">
    <source>
        <dbReference type="SAM" id="Phobius"/>
    </source>
</evidence>
<protein>
    <submittedName>
        <fullName evidence="3">Diguanylate cyclase (GGDEF) domain-containing protein</fullName>
    </submittedName>
</protein>
<feature type="transmembrane region" description="Helical" evidence="1">
    <location>
        <begin position="6"/>
        <end position="21"/>
    </location>
</feature>
<keyword evidence="4" id="KW-1185">Reference proteome</keyword>
<reference evidence="4" key="2">
    <citation type="submission" date="2012-01" db="EMBL/GenBank/DDBJ databases">
        <title>Complete sequence of chromosome of Marinitoga piezophila KA3.</title>
        <authorList>
            <person name="Lucas S."/>
            <person name="Han J."/>
            <person name="Lapidus A."/>
            <person name="Cheng J.-F."/>
            <person name="Goodwin L."/>
            <person name="Pitluck S."/>
            <person name="Peters L."/>
            <person name="Mikhailova N."/>
            <person name="Teshima H."/>
            <person name="Detter J.C."/>
            <person name="Han C."/>
            <person name="Tapia R."/>
            <person name="Land M."/>
            <person name="Hauser L."/>
            <person name="Kyrpides N."/>
            <person name="Ivanova N."/>
            <person name="Pagani I."/>
            <person name="Jebbar M."/>
            <person name="Vannier P."/>
            <person name="Oger P."/>
            <person name="Cario A."/>
            <person name="Bartlett D."/>
            <person name="Noll K.M."/>
            <person name="Woyke T."/>
        </authorList>
    </citation>
    <scope>NUCLEOTIDE SEQUENCE [LARGE SCALE GENOMIC DNA]</scope>
    <source>
        <strain evidence="4">DSM 14283 / JCM 11233 / KA3</strain>
    </source>
</reference>
<dbReference type="Proteomes" id="UP000007161">
    <property type="component" value="Chromosome"/>
</dbReference>
<dbReference type="GO" id="GO:0052621">
    <property type="term" value="F:diguanylate cyclase activity"/>
    <property type="evidence" value="ECO:0007669"/>
    <property type="project" value="TreeGrafter"/>
</dbReference>
<dbReference type="InterPro" id="IPR029787">
    <property type="entry name" value="Nucleotide_cyclase"/>
</dbReference>
<reference evidence="3 4" key="1">
    <citation type="journal article" date="2012" name="J. Bacteriol.">
        <title>Complete Genome Sequence of the Thermophilic, Piezophilic, Heterotrophic Bacterium Marinitoga piezophila KA3.</title>
        <authorList>
            <person name="Lucas S."/>
            <person name="Han J."/>
            <person name="Lapidus A."/>
            <person name="Cheng J.F."/>
            <person name="Goodwin L.A."/>
            <person name="Pitluck S."/>
            <person name="Peters L."/>
            <person name="Mikhailova N."/>
            <person name="Teshima H."/>
            <person name="Detter J.C."/>
            <person name="Han C."/>
            <person name="Tapia R."/>
            <person name="Land M."/>
            <person name="Hauser L."/>
            <person name="Kyrpides N.C."/>
            <person name="Ivanova N."/>
            <person name="Pagani I."/>
            <person name="Vannier P."/>
            <person name="Oger P."/>
            <person name="Bartlett D.H."/>
            <person name="Noll K.M."/>
            <person name="Woyke T."/>
            <person name="Jebbar M."/>
        </authorList>
    </citation>
    <scope>NUCLEOTIDE SEQUENCE [LARGE SCALE GENOMIC DNA]</scope>
    <source>
        <strain evidence="4">DSM 14283 / JCM 11233 / KA3</strain>
    </source>
</reference>
<feature type="domain" description="GGDEF" evidence="2">
    <location>
        <begin position="356"/>
        <end position="475"/>
    </location>
</feature>
<dbReference type="GO" id="GO:1902201">
    <property type="term" value="P:negative regulation of bacterial-type flagellum-dependent cell motility"/>
    <property type="evidence" value="ECO:0007669"/>
    <property type="project" value="TreeGrafter"/>
</dbReference>
<dbReference type="KEGG" id="mpz:Marpi_0572"/>
<keyword evidence="1" id="KW-0812">Transmembrane</keyword>
<dbReference type="GO" id="GO:0043709">
    <property type="term" value="P:cell adhesion involved in single-species biofilm formation"/>
    <property type="evidence" value="ECO:0007669"/>
    <property type="project" value="TreeGrafter"/>
</dbReference>
<dbReference type="SMART" id="SM00267">
    <property type="entry name" value="GGDEF"/>
    <property type="match status" value="1"/>
</dbReference>
<dbReference type="GO" id="GO:0005886">
    <property type="term" value="C:plasma membrane"/>
    <property type="evidence" value="ECO:0007669"/>
    <property type="project" value="TreeGrafter"/>
</dbReference>
<dbReference type="FunFam" id="3.30.70.270:FF:000001">
    <property type="entry name" value="Diguanylate cyclase domain protein"/>
    <property type="match status" value="1"/>
</dbReference>
<evidence type="ECO:0000313" key="3">
    <source>
        <dbReference type="EMBL" id="AEX85013.1"/>
    </source>
</evidence>
<dbReference type="HOGENOM" id="CLU_552917_0_0_0"/>
<dbReference type="OrthoDB" id="48290at2"/>
<dbReference type="CDD" id="cd01949">
    <property type="entry name" value="GGDEF"/>
    <property type="match status" value="1"/>
</dbReference>